<dbReference type="EMBL" id="QUSW01000005">
    <property type="protein sequence ID" value="RQP22958.1"/>
    <property type="molecule type" value="Genomic_DNA"/>
</dbReference>
<reference evidence="2 3" key="2">
    <citation type="submission" date="2018-12" db="EMBL/GenBank/DDBJ databases">
        <title>Rhizobacter gummiphilus sp. nov., a rubber-degrading bacterium isolated from the soil of a botanical garden in Japan.</title>
        <authorList>
            <person name="Shunsuke S.S."/>
        </authorList>
    </citation>
    <scope>NUCLEOTIDE SEQUENCE [LARGE SCALE GENOMIC DNA]</scope>
    <source>
        <strain evidence="2 3">S-16</strain>
    </source>
</reference>
<keyword evidence="3" id="KW-1185">Reference proteome</keyword>
<sequence>MPLIAAVLAVVGIFVAIIWLNWPWLEQAVAVEEAPTAWLQSSMLWSCASLALLLATVERSRPPGWSLVAVGLAGAALDERFMGHERLKDWILFRFYGGNVEAMGRVGDLPILVYGLGGVLVLAWLLRSPAAPRFAGMRWMVAAVLAGFVALGLDLASNDLFVQVFEEGFELLAETLFACALLRHAQAVWAHRP</sequence>
<evidence type="ECO:0000256" key="1">
    <source>
        <dbReference type="SAM" id="Phobius"/>
    </source>
</evidence>
<feature type="transmembrane region" description="Helical" evidence="1">
    <location>
        <begin position="138"/>
        <end position="156"/>
    </location>
</feature>
<feature type="transmembrane region" description="Helical" evidence="1">
    <location>
        <begin position="7"/>
        <end position="25"/>
    </location>
</feature>
<name>A0A3N7HLF3_9BURK</name>
<evidence type="ECO:0000313" key="2">
    <source>
        <dbReference type="EMBL" id="RQP22958.1"/>
    </source>
</evidence>
<accession>A0A3N7HLF3</accession>
<feature type="transmembrane region" description="Helical" evidence="1">
    <location>
        <begin position="102"/>
        <end position="126"/>
    </location>
</feature>
<proteinExistence type="predicted"/>
<keyword evidence="1" id="KW-1133">Transmembrane helix</keyword>
<gene>
    <name evidence="2" type="ORF">DZC73_17665</name>
</gene>
<protein>
    <submittedName>
        <fullName evidence="2">Uncharacterized protein</fullName>
    </submittedName>
</protein>
<organism evidence="2 3">
    <name type="scientific">Piscinibacter terrae</name>
    <dbReference type="NCBI Taxonomy" id="2496871"/>
    <lineage>
        <taxon>Bacteria</taxon>
        <taxon>Pseudomonadati</taxon>
        <taxon>Pseudomonadota</taxon>
        <taxon>Betaproteobacteria</taxon>
        <taxon>Burkholderiales</taxon>
        <taxon>Sphaerotilaceae</taxon>
        <taxon>Piscinibacter</taxon>
    </lineage>
</organism>
<evidence type="ECO:0000313" key="3">
    <source>
        <dbReference type="Proteomes" id="UP000267464"/>
    </source>
</evidence>
<comment type="caution">
    <text evidence="2">The sequence shown here is derived from an EMBL/GenBank/DDBJ whole genome shotgun (WGS) entry which is preliminary data.</text>
</comment>
<keyword evidence="1" id="KW-0812">Transmembrane</keyword>
<dbReference type="Proteomes" id="UP000267464">
    <property type="component" value="Unassembled WGS sequence"/>
</dbReference>
<dbReference type="AlphaFoldDB" id="A0A3N7HLF3"/>
<keyword evidence="1" id="KW-0472">Membrane</keyword>
<reference evidence="2 3" key="1">
    <citation type="submission" date="2018-08" db="EMBL/GenBank/DDBJ databases">
        <authorList>
            <person name="Khan S.A."/>
            <person name="Jeon C.O."/>
            <person name="Chun B.H."/>
            <person name="Jeong S.E."/>
        </authorList>
    </citation>
    <scope>NUCLEOTIDE SEQUENCE [LARGE SCALE GENOMIC DNA]</scope>
    <source>
        <strain evidence="2 3">S-16</strain>
    </source>
</reference>